<keyword evidence="1" id="KW-0812">Transmembrane</keyword>
<keyword evidence="1" id="KW-0472">Membrane</keyword>
<dbReference type="OrthoDB" id="7864109at2"/>
<dbReference type="NCBIfam" id="TIGR02532">
    <property type="entry name" value="IV_pilin_GFxxxE"/>
    <property type="match status" value="1"/>
</dbReference>
<evidence type="ECO:0000313" key="3">
    <source>
        <dbReference type="Proteomes" id="UP000184600"/>
    </source>
</evidence>
<dbReference type="PROSITE" id="PS00409">
    <property type="entry name" value="PROKAR_NTER_METHYL"/>
    <property type="match status" value="1"/>
</dbReference>
<name>A0A1M7YYE5_9VIBR</name>
<evidence type="ECO:0008006" key="4">
    <source>
        <dbReference type="Google" id="ProtNLM"/>
    </source>
</evidence>
<keyword evidence="3" id="KW-1185">Reference proteome</keyword>
<organism evidence="2 3">
    <name type="scientific">Vibrio quintilis</name>
    <dbReference type="NCBI Taxonomy" id="1117707"/>
    <lineage>
        <taxon>Bacteria</taxon>
        <taxon>Pseudomonadati</taxon>
        <taxon>Pseudomonadota</taxon>
        <taxon>Gammaproteobacteria</taxon>
        <taxon>Vibrionales</taxon>
        <taxon>Vibrionaceae</taxon>
        <taxon>Vibrio</taxon>
    </lineage>
</organism>
<dbReference type="EMBL" id="FRFG01000043">
    <property type="protein sequence ID" value="SHO57583.1"/>
    <property type="molecule type" value="Genomic_DNA"/>
</dbReference>
<reference evidence="3" key="1">
    <citation type="submission" date="2016-12" db="EMBL/GenBank/DDBJ databases">
        <authorList>
            <person name="Rodrigo-Torres L."/>
            <person name="Arahal R.D."/>
            <person name="Lucena T."/>
        </authorList>
    </citation>
    <scope>NUCLEOTIDE SEQUENCE [LARGE SCALE GENOMIC DNA]</scope>
</reference>
<dbReference type="InterPro" id="IPR012902">
    <property type="entry name" value="N_methyl_site"/>
</dbReference>
<keyword evidence="1" id="KW-1133">Transmembrane helix</keyword>
<dbReference type="Pfam" id="PF07963">
    <property type="entry name" value="N_methyl"/>
    <property type="match status" value="1"/>
</dbReference>
<dbReference type="RefSeq" id="WP_159440350.1">
    <property type="nucleotide sequence ID" value="NZ_AP024897.1"/>
</dbReference>
<dbReference type="AlphaFoldDB" id="A0A1M7YYE5"/>
<accession>A0A1M7YYE5</accession>
<dbReference type="STRING" id="1117707.VQ7734_03353"/>
<proteinExistence type="predicted"/>
<gene>
    <name evidence="2" type="ORF">VQ7734_03353</name>
</gene>
<protein>
    <recommendedName>
        <fullName evidence="4">Type II secretion system protein I</fullName>
    </recommendedName>
</protein>
<evidence type="ECO:0000313" key="2">
    <source>
        <dbReference type="EMBL" id="SHO57583.1"/>
    </source>
</evidence>
<evidence type="ECO:0000256" key="1">
    <source>
        <dbReference type="SAM" id="Phobius"/>
    </source>
</evidence>
<sequence length="138" mass="15656">MPVTNHLKRLRGFTLIEVLIALAILSAGFAVIFPSFQQNIIVGEKIHQSQLKIMTERSLFTKLSQINPAKKQSGQGSLGDVYFKWQARPISPLLQMKTAGEQIEEYAQMYRFSVSYHLGGKDFSFEFEKMGVQETLRG</sequence>
<feature type="transmembrane region" description="Helical" evidence="1">
    <location>
        <begin position="12"/>
        <end position="33"/>
    </location>
</feature>
<dbReference type="Proteomes" id="UP000184600">
    <property type="component" value="Unassembled WGS sequence"/>
</dbReference>